<dbReference type="EMBL" id="LSYV01002120">
    <property type="protein sequence ID" value="KXZ40819.1"/>
    <property type="molecule type" value="Genomic_DNA"/>
</dbReference>
<sequence length="99" mass="11396">MYAWTSYRRVKKYAERGFGTLLPVAQQATSRRGWRGEWMLEPWGTVDYNRFLRVFEYGAMPPHMAAQMQLVMTAVLQANARVSAADWLGTSDFVYPVGQ</sequence>
<protein>
    <submittedName>
        <fullName evidence="1">Uncharacterized protein</fullName>
    </submittedName>
</protein>
<dbReference type="Proteomes" id="UP000075714">
    <property type="component" value="Unassembled WGS sequence"/>
</dbReference>
<evidence type="ECO:0000313" key="2">
    <source>
        <dbReference type="Proteomes" id="UP000075714"/>
    </source>
</evidence>
<comment type="caution">
    <text evidence="1">The sequence shown here is derived from an EMBL/GenBank/DDBJ whole genome shotgun (WGS) entry which is preliminary data.</text>
</comment>
<gene>
    <name evidence="1" type="ORF">GPECTOR_2131g1112</name>
</gene>
<name>A0A150FT84_GONPE</name>
<reference evidence="2" key="1">
    <citation type="journal article" date="2016" name="Nat. Commun.">
        <title>The Gonium pectorale genome demonstrates co-option of cell cycle regulation during the evolution of multicellularity.</title>
        <authorList>
            <person name="Hanschen E.R."/>
            <person name="Marriage T.N."/>
            <person name="Ferris P.J."/>
            <person name="Hamaji T."/>
            <person name="Toyoda A."/>
            <person name="Fujiyama A."/>
            <person name="Neme R."/>
            <person name="Noguchi H."/>
            <person name="Minakuchi Y."/>
            <person name="Suzuki M."/>
            <person name="Kawai-Toyooka H."/>
            <person name="Smith D.R."/>
            <person name="Sparks H."/>
            <person name="Anderson J."/>
            <person name="Bakaric R."/>
            <person name="Luria V."/>
            <person name="Karger A."/>
            <person name="Kirschner M.W."/>
            <person name="Durand P.M."/>
            <person name="Michod R.E."/>
            <person name="Nozaki H."/>
            <person name="Olson B.J."/>
        </authorList>
    </citation>
    <scope>NUCLEOTIDE SEQUENCE [LARGE SCALE GENOMIC DNA]</scope>
    <source>
        <strain evidence="2">NIES-2863</strain>
    </source>
</reference>
<proteinExistence type="predicted"/>
<keyword evidence="2" id="KW-1185">Reference proteome</keyword>
<organism evidence="1 2">
    <name type="scientific">Gonium pectorale</name>
    <name type="common">Green alga</name>
    <dbReference type="NCBI Taxonomy" id="33097"/>
    <lineage>
        <taxon>Eukaryota</taxon>
        <taxon>Viridiplantae</taxon>
        <taxon>Chlorophyta</taxon>
        <taxon>core chlorophytes</taxon>
        <taxon>Chlorophyceae</taxon>
        <taxon>CS clade</taxon>
        <taxon>Chlamydomonadales</taxon>
        <taxon>Volvocaceae</taxon>
        <taxon>Gonium</taxon>
    </lineage>
</organism>
<dbReference type="AlphaFoldDB" id="A0A150FT84"/>
<accession>A0A150FT84</accession>
<evidence type="ECO:0000313" key="1">
    <source>
        <dbReference type="EMBL" id="KXZ40819.1"/>
    </source>
</evidence>